<dbReference type="OrthoDB" id="5982456at2759"/>
<gene>
    <name evidence="1" type="ORF">PACLA_8A022007</name>
</gene>
<name>A0A6S7G1X9_PARCT</name>
<evidence type="ECO:0000313" key="1">
    <source>
        <dbReference type="EMBL" id="CAB3985908.1"/>
    </source>
</evidence>
<reference evidence="1" key="1">
    <citation type="submission" date="2020-04" db="EMBL/GenBank/DDBJ databases">
        <authorList>
            <person name="Alioto T."/>
            <person name="Alioto T."/>
            <person name="Gomez Garrido J."/>
        </authorList>
    </citation>
    <scope>NUCLEOTIDE SEQUENCE</scope>
    <source>
        <strain evidence="1">A484AB</strain>
    </source>
</reference>
<protein>
    <submittedName>
        <fullName evidence="1">Uncharacterized protein</fullName>
    </submittedName>
</protein>
<dbReference type="Proteomes" id="UP001152795">
    <property type="component" value="Unassembled WGS sequence"/>
</dbReference>
<sequence length="261" mass="29909">MADNEALALCEEILNLSSPPKPTRIIQIENTTVQRTDIVQNTSSLPVLAGEVAVAQKNQVLRLEKRVEFLGKLQVEHREVLRLRREAEKHVQAVLRKSNLLQDDIETCQKNCESLRKELNVLVANTEALKGDICVEENELAKEKRGYEVYQEKMTKHKELSEIAESSDAVNVNITNNMKYYEMLNKEKKSLVESNDIPKLLSGEIKEICMAELFTLDESISELKQNLKIKFQSTDEKEKQVRFKKDVELLQVMQNSIIGII</sequence>
<dbReference type="AlphaFoldDB" id="A0A6S7G1X9"/>
<accession>A0A6S7G1X9</accession>
<proteinExistence type="predicted"/>
<evidence type="ECO:0000313" key="2">
    <source>
        <dbReference type="Proteomes" id="UP001152795"/>
    </source>
</evidence>
<comment type="caution">
    <text evidence="1">The sequence shown here is derived from an EMBL/GenBank/DDBJ whole genome shotgun (WGS) entry which is preliminary data.</text>
</comment>
<organism evidence="1 2">
    <name type="scientific">Paramuricea clavata</name>
    <name type="common">Red gorgonian</name>
    <name type="synonym">Violescent sea-whip</name>
    <dbReference type="NCBI Taxonomy" id="317549"/>
    <lineage>
        <taxon>Eukaryota</taxon>
        <taxon>Metazoa</taxon>
        <taxon>Cnidaria</taxon>
        <taxon>Anthozoa</taxon>
        <taxon>Octocorallia</taxon>
        <taxon>Malacalcyonacea</taxon>
        <taxon>Plexauridae</taxon>
        <taxon>Paramuricea</taxon>
    </lineage>
</organism>
<dbReference type="EMBL" id="CACRXK020000936">
    <property type="protein sequence ID" value="CAB3985908.1"/>
    <property type="molecule type" value="Genomic_DNA"/>
</dbReference>
<keyword evidence="2" id="KW-1185">Reference proteome</keyword>